<gene>
    <name evidence="1" type="ORF">UY19_C0018G0002</name>
</gene>
<sequence length="82" mass="8715">MQKGFPRPSGIMAGMTQEKANNTPIARSVKELIALGDYYCVIGASLLRSLQMSLNIAPKKEILSCTPCIANFGQKTGLVATG</sequence>
<accession>A0A0G1U507</accession>
<comment type="caution">
    <text evidence="1">The sequence shown here is derived from an EMBL/GenBank/DDBJ whole genome shotgun (WGS) entry which is preliminary data.</text>
</comment>
<evidence type="ECO:0000313" key="2">
    <source>
        <dbReference type="Proteomes" id="UP000033882"/>
    </source>
</evidence>
<organism evidence="1 2">
    <name type="scientific">Candidatus Wolfebacteria bacterium GW2011_GWA2_47_9b</name>
    <dbReference type="NCBI Taxonomy" id="1619005"/>
    <lineage>
        <taxon>Bacteria</taxon>
        <taxon>Candidatus Wolfeibacteriota</taxon>
    </lineage>
</organism>
<proteinExistence type="predicted"/>
<dbReference type="AlphaFoldDB" id="A0A0G1U507"/>
<dbReference type="Proteomes" id="UP000033882">
    <property type="component" value="Unassembled WGS sequence"/>
</dbReference>
<evidence type="ECO:0000313" key="1">
    <source>
        <dbReference type="EMBL" id="KKU89157.1"/>
    </source>
</evidence>
<reference evidence="1 2" key="1">
    <citation type="journal article" date="2015" name="Nature">
        <title>rRNA introns, odd ribosomes, and small enigmatic genomes across a large radiation of phyla.</title>
        <authorList>
            <person name="Brown C.T."/>
            <person name="Hug L.A."/>
            <person name="Thomas B.C."/>
            <person name="Sharon I."/>
            <person name="Castelle C.J."/>
            <person name="Singh A."/>
            <person name="Wilkins M.J."/>
            <person name="Williams K.H."/>
            <person name="Banfield J.F."/>
        </authorList>
    </citation>
    <scope>NUCLEOTIDE SEQUENCE [LARGE SCALE GENOMIC DNA]</scope>
</reference>
<dbReference type="EMBL" id="LCPB01000018">
    <property type="protein sequence ID" value="KKU89157.1"/>
    <property type="molecule type" value="Genomic_DNA"/>
</dbReference>
<protein>
    <submittedName>
        <fullName evidence="1">Uncharacterized protein</fullName>
    </submittedName>
</protein>
<name>A0A0G1U507_9BACT</name>